<evidence type="ECO:0000256" key="3">
    <source>
        <dbReference type="ARBA" id="ARBA00023125"/>
    </source>
</evidence>
<gene>
    <name evidence="7" type="ORF">GIB67_022458</name>
</gene>
<dbReference type="PANTHER" id="PTHR32467">
    <property type="entry name" value="AP2-LIKE ETHYLENE-RESPONSIVE TRANSCRIPTION FACTOR"/>
    <property type="match status" value="1"/>
</dbReference>
<keyword evidence="8" id="KW-1185">Reference proteome</keyword>
<evidence type="ECO:0000256" key="5">
    <source>
        <dbReference type="ARBA" id="ARBA00023242"/>
    </source>
</evidence>
<comment type="subcellular location">
    <subcellularLocation>
        <location evidence="1">Nucleus</location>
    </subcellularLocation>
</comment>
<dbReference type="PANTHER" id="PTHR32467:SF157">
    <property type="entry name" value="AP2-LIKE ETHYLENE-RESPONSIVE TRANSCRIPTION FACTOR CRL5"/>
    <property type="match status" value="1"/>
</dbReference>
<proteinExistence type="predicted"/>
<dbReference type="GO" id="GO:0003700">
    <property type="term" value="F:DNA-binding transcription factor activity"/>
    <property type="evidence" value="ECO:0007669"/>
    <property type="project" value="InterPro"/>
</dbReference>
<evidence type="ECO:0000256" key="1">
    <source>
        <dbReference type="ARBA" id="ARBA00004123"/>
    </source>
</evidence>
<evidence type="ECO:0000313" key="7">
    <source>
        <dbReference type="EMBL" id="KAF6158378.1"/>
    </source>
</evidence>
<dbReference type="AlphaFoldDB" id="A0A7J7MUL9"/>
<protein>
    <recommendedName>
        <fullName evidence="6">AP2/ERF domain-containing protein</fullName>
    </recommendedName>
</protein>
<sequence length="315" mass="36468">MIKQLKKRKGYFVKFCAEVNVKIELSEAVSALTDDDIKSVMFSSILQKRLSVEAGINIASDLPKIVQAGYNLIPYFIFSPQEGKANVILRVGQMVKLDGRRSEGYQMISWSKGLEDEVPSIFCLKMKRRILDNSHSRTYVTIQDLEESTLEHERDANNLRDYQHHFSELNRTLLNDVAYVNVNRLPTVFKKELDERKNLTRQEYVASLIRYKENLRRQNGRLQAMIRRLTRNSDLYLGTFSSQEEAVEVYDIVAIKFRGNVVTNFDITRYDVYSIMEMSTLALAGATWHIQEAYITEKCLNAKRTGDDNVTWVPK</sequence>
<evidence type="ECO:0000259" key="6">
    <source>
        <dbReference type="PROSITE" id="PS51032"/>
    </source>
</evidence>
<dbReference type="SUPFAM" id="SSF54171">
    <property type="entry name" value="DNA-binding domain"/>
    <property type="match status" value="1"/>
</dbReference>
<name>A0A7J7MUL9_9MAGN</name>
<dbReference type="Gene3D" id="3.30.730.10">
    <property type="entry name" value="AP2/ERF domain"/>
    <property type="match status" value="1"/>
</dbReference>
<accession>A0A7J7MUL9</accession>
<dbReference type="Proteomes" id="UP000541444">
    <property type="component" value="Unassembled WGS sequence"/>
</dbReference>
<comment type="caution">
    <text evidence="7">The sequence shown here is derived from an EMBL/GenBank/DDBJ whole genome shotgun (WGS) entry which is preliminary data.</text>
</comment>
<reference evidence="7 8" key="1">
    <citation type="journal article" date="2020" name="IScience">
        <title>Genome Sequencing of the Endangered Kingdonia uniflora (Circaeasteraceae, Ranunculales) Reveals Potential Mechanisms of Evolutionary Specialization.</title>
        <authorList>
            <person name="Sun Y."/>
            <person name="Deng T."/>
            <person name="Zhang A."/>
            <person name="Moore M.J."/>
            <person name="Landis J.B."/>
            <person name="Lin N."/>
            <person name="Zhang H."/>
            <person name="Zhang X."/>
            <person name="Huang J."/>
            <person name="Zhang X."/>
            <person name="Sun H."/>
            <person name="Wang H."/>
        </authorList>
    </citation>
    <scope>NUCLEOTIDE SEQUENCE [LARGE SCALE GENOMIC DNA]</scope>
    <source>
        <strain evidence="7">TB1705</strain>
        <tissue evidence="7">Leaf</tissue>
    </source>
</reference>
<keyword evidence="2" id="KW-0805">Transcription regulation</keyword>
<dbReference type="GO" id="GO:0005634">
    <property type="term" value="C:nucleus"/>
    <property type="evidence" value="ECO:0007669"/>
    <property type="project" value="UniProtKB-SubCell"/>
</dbReference>
<dbReference type="PROSITE" id="PS51032">
    <property type="entry name" value="AP2_ERF"/>
    <property type="match status" value="1"/>
</dbReference>
<evidence type="ECO:0000256" key="4">
    <source>
        <dbReference type="ARBA" id="ARBA00023163"/>
    </source>
</evidence>
<evidence type="ECO:0000313" key="8">
    <source>
        <dbReference type="Proteomes" id="UP000541444"/>
    </source>
</evidence>
<feature type="domain" description="AP2/ERF" evidence="6">
    <location>
        <begin position="210"/>
        <end position="271"/>
    </location>
</feature>
<dbReference type="GO" id="GO:0003677">
    <property type="term" value="F:DNA binding"/>
    <property type="evidence" value="ECO:0007669"/>
    <property type="project" value="UniProtKB-KW"/>
</dbReference>
<dbReference type="CDD" id="cd00018">
    <property type="entry name" value="AP2"/>
    <property type="match status" value="1"/>
</dbReference>
<dbReference type="EMBL" id="JACGCM010001226">
    <property type="protein sequence ID" value="KAF6158378.1"/>
    <property type="molecule type" value="Genomic_DNA"/>
</dbReference>
<dbReference type="InterPro" id="IPR001471">
    <property type="entry name" value="AP2/ERF_dom"/>
</dbReference>
<dbReference type="InterPro" id="IPR016177">
    <property type="entry name" value="DNA-bd_dom_sf"/>
</dbReference>
<dbReference type="SMART" id="SM00380">
    <property type="entry name" value="AP2"/>
    <property type="match status" value="1"/>
</dbReference>
<evidence type="ECO:0000256" key="2">
    <source>
        <dbReference type="ARBA" id="ARBA00023015"/>
    </source>
</evidence>
<keyword evidence="3" id="KW-0238">DNA-binding</keyword>
<organism evidence="7 8">
    <name type="scientific">Kingdonia uniflora</name>
    <dbReference type="NCBI Taxonomy" id="39325"/>
    <lineage>
        <taxon>Eukaryota</taxon>
        <taxon>Viridiplantae</taxon>
        <taxon>Streptophyta</taxon>
        <taxon>Embryophyta</taxon>
        <taxon>Tracheophyta</taxon>
        <taxon>Spermatophyta</taxon>
        <taxon>Magnoliopsida</taxon>
        <taxon>Ranunculales</taxon>
        <taxon>Circaeasteraceae</taxon>
        <taxon>Kingdonia</taxon>
    </lineage>
</organism>
<dbReference type="InterPro" id="IPR036955">
    <property type="entry name" value="AP2/ERF_dom_sf"/>
</dbReference>
<keyword evidence="5" id="KW-0539">Nucleus</keyword>
<keyword evidence="4" id="KW-0804">Transcription</keyword>